<proteinExistence type="predicted"/>
<dbReference type="EMBL" id="CAWYQH010000035">
    <property type="protein sequence ID" value="CAK8676442.1"/>
    <property type="molecule type" value="Genomic_DNA"/>
</dbReference>
<name>A0ABP0FDN2_CLALP</name>
<protein>
    <submittedName>
        <fullName evidence="1">Uncharacterized protein</fullName>
    </submittedName>
</protein>
<dbReference type="Proteomes" id="UP001642483">
    <property type="component" value="Unassembled WGS sequence"/>
</dbReference>
<comment type="caution">
    <text evidence="1">The sequence shown here is derived from an EMBL/GenBank/DDBJ whole genome shotgun (WGS) entry which is preliminary data.</text>
</comment>
<reference evidence="1 2" key="1">
    <citation type="submission" date="2024-02" db="EMBL/GenBank/DDBJ databases">
        <authorList>
            <person name="Daric V."/>
            <person name="Darras S."/>
        </authorList>
    </citation>
    <scope>NUCLEOTIDE SEQUENCE [LARGE SCALE GENOMIC DNA]</scope>
</reference>
<evidence type="ECO:0000313" key="2">
    <source>
        <dbReference type="Proteomes" id="UP001642483"/>
    </source>
</evidence>
<accession>A0ABP0FDN2</accession>
<evidence type="ECO:0000313" key="1">
    <source>
        <dbReference type="EMBL" id="CAK8676442.1"/>
    </source>
</evidence>
<keyword evidence="2" id="KW-1185">Reference proteome</keyword>
<sequence length="248" mass="28045">MYENSDRKMNKSHCLENTPRLNYDRCQHPSFDDHESSTTVFYSKKMWMKIYGRRQNVPFCQCFMRLKTTTPIPCWLLLSMAQMPRLETSTSEDSPSNQKPPVDVGSHDTLHVLRRKMPKQSRIGLSGLDLHTHVVFAGQLHTVTSFHNLCILSIFFGASWKSISLRSLIKDGNSTHPYPTPCRMVTALKHDLGVVIFSVTIVTDSSVVSNASVVADKDFTLKLNQVSQSYSLLNGPGTPDQIFCSFQI</sequence>
<organism evidence="1 2">
    <name type="scientific">Clavelina lepadiformis</name>
    <name type="common">Light-bulb sea squirt</name>
    <name type="synonym">Ascidia lepadiformis</name>
    <dbReference type="NCBI Taxonomy" id="159417"/>
    <lineage>
        <taxon>Eukaryota</taxon>
        <taxon>Metazoa</taxon>
        <taxon>Chordata</taxon>
        <taxon>Tunicata</taxon>
        <taxon>Ascidiacea</taxon>
        <taxon>Aplousobranchia</taxon>
        <taxon>Clavelinidae</taxon>
        <taxon>Clavelina</taxon>
    </lineage>
</organism>
<gene>
    <name evidence="1" type="ORF">CVLEPA_LOCUS5913</name>
</gene>